<keyword evidence="2" id="KW-0677">Repeat</keyword>
<dbReference type="InterPro" id="IPR052254">
    <property type="entry name" value="CUL4-DDB1_E3_ligase_receptor"/>
</dbReference>
<dbReference type="PROSITE" id="PS50011">
    <property type="entry name" value="PROTEIN_KINASE_DOM"/>
    <property type="match status" value="1"/>
</dbReference>
<dbReference type="PROSITE" id="PS00108">
    <property type="entry name" value="PROTEIN_KINASE_ST"/>
    <property type="match status" value="1"/>
</dbReference>
<dbReference type="OrthoDB" id="128867at2759"/>
<dbReference type="Proteomes" id="UP001152561">
    <property type="component" value="Unassembled WGS sequence"/>
</dbReference>
<dbReference type="InterPro" id="IPR000719">
    <property type="entry name" value="Prot_kinase_dom"/>
</dbReference>
<dbReference type="InterPro" id="IPR011009">
    <property type="entry name" value="Kinase-like_dom_sf"/>
</dbReference>
<comment type="caution">
    <text evidence="4">The sequence shown here is derived from an EMBL/GenBank/DDBJ whole genome shotgun (WGS) entry which is preliminary data.</text>
</comment>
<evidence type="ECO:0000256" key="1">
    <source>
        <dbReference type="ARBA" id="ARBA00022574"/>
    </source>
</evidence>
<dbReference type="InterPro" id="IPR015943">
    <property type="entry name" value="WD40/YVTN_repeat-like_dom_sf"/>
</dbReference>
<dbReference type="Gene3D" id="2.130.10.10">
    <property type="entry name" value="YVTN repeat-like/Quinoprotein amine dehydrogenase"/>
    <property type="match status" value="1"/>
</dbReference>
<dbReference type="SMART" id="SM00220">
    <property type="entry name" value="S_TKc"/>
    <property type="match status" value="1"/>
</dbReference>
<keyword evidence="1" id="KW-0853">WD repeat</keyword>
<keyword evidence="5" id="KW-1185">Reference proteome</keyword>
<proteinExistence type="predicted"/>
<dbReference type="SUPFAM" id="SSF50978">
    <property type="entry name" value="WD40 repeat-like"/>
    <property type="match status" value="1"/>
</dbReference>
<dbReference type="EMBL" id="JAJAGQ010000013">
    <property type="protein sequence ID" value="KAJ8545935.1"/>
    <property type="molecule type" value="Genomic_DNA"/>
</dbReference>
<gene>
    <name evidence="4" type="ORF">K7X08_018518</name>
</gene>
<sequence>MRRRTDISLLRVRFLALLRNENRLHLRRETEKCMKSRSNDKLLHVRELCGKVIASRKGKLNFQTEFLKKQASYPLIWKYDETQRVVDSALEHLTVNLNMPEGLLETDILLTGGVNGSLSYLLEVGKAGQEFNQGVECVPYRVWPLKAGYGEGYCDSPGHVWRPPGACVHMPSNISCIKMSQKHPASISDASSKHVLITTLGAESYGGTVNILNLSEPLDLFTPTFRSRISEITSFEHTIWTADCSHDQKQAVVGTNRGANPGFKSSVRDSFQIKGKMHHRNAISMPSSVCCLASLRLYDQCFLASSMDGSIKLYDHRLIRGPIQSYEGINNSHSRIQFGVDPSETIVMSGGVDCHLRLWSIKSGELLFDNKFMDTIPSVVRWPKTEGLMYLHTFSKRCLIHRDVKSSNILLDQSMCAKIVDFGFSKYASHEGDSGTSLEVRVTAGYLDPEYYSTQHLSAKSDVFSFGVVLLEIPTGREPLNINKPRNEWSLVEWAKPLIRSSRVEEIVDPAIKGGYHGEALWRVVEVALACTETYSTYRPCIADIVRELEDALIIENNASEYLKSLDSFGGSNRFSIERSIVLPPIKSQIEPSSLLSTPAPPQPR</sequence>
<dbReference type="Gene3D" id="1.10.510.10">
    <property type="entry name" value="Transferase(Phosphotransferase) domain 1"/>
    <property type="match status" value="1"/>
</dbReference>
<name>A0A9Q1LZS0_9SOLA</name>
<dbReference type="Pfam" id="PF00069">
    <property type="entry name" value="Pkinase"/>
    <property type="match status" value="1"/>
</dbReference>
<evidence type="ECO:0000256" key="2">
    <source>
        <dbReference type="ARBA" id="ARBA00022737"/>
    </source>
</evidence>
<reference evidence="5" key="1">
    <citation type="journal article" date="2023" name="Proc. Natl. Acad. Sci. U.S.A.">
        <title>Genomic and structural basis for evolution of tropane alkaloid biosynthesis.</title>
        <authorList>
            <person name="Wanga Y.-J."/>
            <person name="Taina T."/>
            <person name="Yua J.-Y."/>
            <person name="Lia J."/>
            <person name="Xua B."/>
            <person name="Chenc J."/>
            <person name="D'Auriad J.C."/>
            <person name="Huanga J.-P."/>
            <person name="Huanga S.-X."/>
        </authorList>
    </citation>
    <scope>NUCLEOTIDE SEQUENCE [LARGE SCALE GENOMIC DNA]</scope>
    <source>
        <strain evidence="5">cv. KIB-2019</strain>
    </source>
</reference>
<dbReference type="GO" id="GO:0004672">
    <property type="term" value="F:protein kinase activity"/>
    <property type="evidence" value="ECO:0007669"/>
    <property type="project" value="InterPro"/>
</dbReference>
<dbReference type="PANTHER" id="PTHR44472:SF1">
    <property type="entry name" value="DDB1 AND CUL4 ASSOCIATED FACTOR 4"/>
    <property type="match status" value="1"/>
</dbReference>
<evidence type="ECO:0000313" key="4">
    <source>
        <dbReference type="EMBL" id="KAJ8545935.1"/>
    </source>
</evidence>
<dbReference type="SUPFAM" id="SSF56112">
    <property type="entry name" value="Protein kinase-like (PK-like)"/>
    <property type="match status" value="1"/>
</dbReference>
<organism evidence="4 5">
    <name type="scientific">Anisodus acutangulus</name>
    <dbReference type="NCBI Taxonomy" id="402998"/>
    <lineage>
        <taxon>Eukaryota</taxon>
        <taxon>Viridiplantae</taxon>
        <taxon>Streptophyta</taxon>
        <taxon>Embryophyta</taxon>
        <taxon>Tracheophyta</taxon>
        <taxon>Spermatophyta</taxon>
        <taxon>Magnoliopsida</taxon>
        <taxon>eudicotyledons</taxon>
        <taxon>Gunneridae</taxon>
        <taxon>Pentapetalae</taxon>
        <taxon>asterids</taxon>
        <taxon>lamiids</taxon>
        <taxon>Solanales</taxon>
        <taxon>Solanaceae</taxon>
        <taxon>Solanoideae</taxon>
        <taxon>Hyoscyameae</taxon>
        <taxon>Anisodus</taxon>
    </lineage>
</organism>
<dbReference type="InterPro" id="IPR036322">
    <property type="entry name" value="WD40_repeat_dom_sf"/>
</dbReference>
<feature type="domain" description="Protein kinase" evidence="3">
    <location>
        <begin position="194"/>
        <end position="554"/>
    </location>
</feature>
<dbReference type="PANTHER" id="PTHR44472">
    <property type="entry name" value="DDB1- AND CUL4-ASSOCIATED FACTOR 4-RELATED"/>
    <property type="match status" value="1"/>
</dbReference>
<dbReference type="AlphaFoldDB" id="A0A9Q1LZS0"/>
<accession>A0A9Q1LZS0</accession>
<evidence type="ECO:0000259" key="3">
    <source>
        <dbReference type="PROSITE" id="PS50011"/>
    </source>
</evidence>
<evidence type="ECO:0000313" key="5">
    <source>
        <dbReference type="Proteomes" id="UP001152561"/>
    </source>
</evidence>
<dbReference type="GO" id="GO:0005524">
    <property type="term" value="F:ATP binding"/>
    <property type="evidence" value="ECO:0007669"/>
    <property type="project" value="InterPro"/>
</dbReference>
<dbReference type="InterPro" id="IPR008271">
    <property type="entry name" value="Ser/Thr_kinase_AS"/>
</dbReference>
<protein>
    <recommendedName>
        <fullName evidence="3">Protein kinase domain-containing protein</fullName>
    </recommendedName>
</protein>